<evidence type="ECO:0000256" key="1">
    <source>
        <dbReference type="SAM" id="SignalP"/>
    </source>
</evidence>
<sequence>MKSARLIAPLIIFLGMLAVSSCGHATGKPAAPNTLTKKERADGWRLLFDGASLSGWSNFKSDTIRPGWQVRDGALVCVDPKNAKDLVTKDEFDWFELQLEYNITPAGNSGIMYHVTNEGRAAWATGPEIQLEDNVLAKDRQRCGWLYGLYQPPIDPKTGKPLDATKPVGEWNHVRVLITPEKCVHEINGVKYFEYVLGSDDFNERVAKSKFSKMPNFAKSNRGFIALQGDHGQISFRNIKIRPIPAAK</sequence>
<dbReference type="EMBL" id="CP023004">
    <property type="protein sequence ID" value="AWI09019.1"/>
    <property type="molecule type" value="Genomic_DNA"/>
</dbReference>
<dbReference type="InterPro" id="IPR010496">
    <property type="entry name" value="AL/BT2_dom"/>
</dbReference>
<organism evidence="3 4">
    <name type="scientific">Ereboglobus luteus</name>
    <dbReference type="NCBI Taxonomy" id="1796921"/>
    <lineage>
        <taxon>Bacteria</taxon>
        <taxon>Pseudomonadati</taxon>
        <taxon>Verrucomicrobiota</taxon>
        <taxon>Opitutia</taxon>
        <taxon>Opitutales</taxon>
        <taxon>Opitutaceae</taxon>
        <taxon>Ereboglobus</taxon>
    </lineage>
</organism>
<dbReference type="AlphaFoldDB" id="A0A2U8E2B6"/>
<evidence type="ECO:0000259" key="2">
    <source>
        <dbReference type="Pfam" id="PF06439"/>
    </source>
</evidence>
<feature type="signal peptide" evidence="1">
    <location>
        <begin position="1"/>
        <end position="25"/>
    </location>
</feature>
<accession>A0A2U8E2B6</accession>
<dbReference type="PROSITE" id="PS51257">
    <property type="entry name" value="PROKAR_LIPOPROTEIN"/>
    <property type="match status" value="1"/>
</dbReference>
<dbReference type="Proteomes" id="UP000244896">
    <property type="component" value="Chromosome"/>
</dbReference>
<protein>
    <recommendedName>
        <fullName evidence="2">3-keto-alpha-glucoside-1,2-lyase/3-keto-2-hydroxy-glucal hydratase domain-containing protein</fullName>
    </recommendedName>
</protein>
<feature type="chain" id="PRO_5016177560" description="3-keto-alpha-glucoside-1,2-lyase/3-keto-2-hydroxy-glucal hydratase domain-containing protein" evidence="1">
    <location>
        <begin position="26"/>
        <end position="248"/>
    </location>
</feature>
<keyword evidence="1" id="KW-0732">Signal</keyword>
<dbReference type="OrthoDB" id="176168at2"/>
<dbReference type="Pfam" id="PF06439">
    <property type="entry name" value="3keto-disac_hyd"/>
    <property type="match status" value="1"/>
</dbReference>
<proteinExistence type="predicted"/>
<reference evidence="3 4" key="1">
    <citation type="journal article" date="2018" name="Syst. Appl. Microbiol.">
        <title>Ereboglobus luteus gen. nov. sp. nov. from cockroach guts, and new insights into the oxygen relationship of the genera Opitutus and Didymococcus (Verrucomicrobia: Opitutaceae).</title>
        <authorList>
            <person name="Tegtmeier D."/>
            <person name="Belitz A."/>
            <person name="Radek R."/>
            <person name="Heimerl T."/>
            <person name="Brune A."/>
        </authorList>
    </citation>
    <scope>NUCLEOTIDE SEQUENCE [LARGE SCALE GENOMIC DNA]</scope>
    <source>
        <strain evidence="3 4">Ho45</strain>
    </source>
</reference>
<feature type="domain" description="3-keto-alpha-glucoside-1,2-lyase/3-keto-2-hydroxy-glucal hydratase" evidence="2">
    <location>
        <begin position="43"/>
        <end position="242"/>
    </location>
</feature>
<evidence type="ECO:0000313" key="4">
    <source>
        <dbReference type="Proteomes" id="UP000244896"/>
    </source>
</evidence>
<dbReference type="GO" id="GO:0016787">
    <property type="term" value="F:hydrolase activity"/>
    <property type="evidence" value="ECO:0007669"/>
    <property type="project" value="InterPro"/>
</dbReference>
<name>A0A2U8E2B6_9BACT</name>
<gene>
    <name evidence="3" type="ORF">CKA38_06995</name>
</gene>
<dbReference type="Gene3D" id="2.60.120.560">
    <property type="entry name" value="Exo-inulinase, domain 1"/>
    <property type="match status" value="1"/>
</dbReference>
<keyword evidence="4" id="KW-1185">Reference proteome</keyword>
<dbReference type="KEGG" id="elut:CKA38_06995"/>
<evidence type="ECO:0000313" key="3">
    <source>
        <dbReference type="EMBL" id="AWI09019.1"/>
    </source>
</evidence>
<dbReference type="RefSeq" id="WP_108824832.1">
    <property type="nucleotide sequence ID" value="NZ_CP023004.1"/>
</dbReference>